<comment type="caution">
    <text evidence="1">The sequence shown here is derived from an EMBL/GenBank/DDBJ whole genome shotgun (WGS) entry which is preliminary data.</text>
</comment>
<evidence type="ECO:0000313" key="1">
    <source>
        <dbReference type="EMBL" id="GAA4312469.1"/>
    </source>
</evidence>
<name>A0ABP8FX69_9ACTN</name>
<gene>
    <name evidence="1" type="ORF">GCM10023086_33040</name>
</gene>
<sequence>MPSRPRVGPQLLRLGSAACADPEARDSVRISFVRTRQPVAVTTGIDGVTLQALQVAESDEPWAEGVRTHIRPGLFDHFTTGTSR</sequence>
<dbReference type="EMBL" id="BAABET010000004">
    <property type="protein sequence ID" value="GAA4312469.1"/>
    <property type="molecule type" value="Genomic_DNA"/>
</dbReference>
<reference evidence="2" key="1">
    <citation type="journal article" date="2019" name="Int. J. Syst. Evol. Microbiol.">
        <title>The Global Catalogue of Microorganisms (GCM) 10K type strain sequencing project: providing services to taxonomists for standard genome sequencing and annotation.</title>
        <authorList>
            <consortium name="The Broad Institute Genomics Platform"/>
            <consortium name="The Broad Institute Genome Sequencing Center for Infectious Disease"/>
            <person name="Wu L."/>
            <person name="Ma J."/>
        </authorList>
    </citation>
    <scope>NUCLEOTIDE SEQUENCE [LARGE SCALE GENOMIC DNA]</scope>
    <source>
        <strain evidence="2">JCM 31290</strain>
    </source>
</reference>
<dbReference type="Proteomes" id="UP001501115">
    <property type="component" value="Unassembled WGS sequence"/>
</dbReference>
<proteinExistence type="predicted"/>
<keyword evidence="2" id="KW-1185">Reference proteome</keyword>
<evidence type="ECO:0000313" key="2">
    <source>
        <dbReference type="Proteomes" id="UP001501115"/>
    </source>
</evidence>
<accession>A0ABP8FX69</accession>
<organism evidence="1 2">
    <name type="scientific">Streptomyces venetus</name>
    <dbReference type="NCBI Taxonomy" id="1701086"/>
    <lineage>
        <taxon>Bacteria</taxon>
        <taxon>Bacillati</taxon>
        <taxon>Actinomycetota</taxon>
        <taxon>Actinomycetes</taxon>
        <taxon>Kitasatosporales</taxon>
        <taxon>Streptomycetaceae</taxon>
        <taxon>Streptomyces</taxon>
    </lineage>
</organism>
<protein>
    <submittedName>
        <fullName evidence="1">Uncharacterized protein</fullName>
    </submittedName>
</protein>